<reference evidence="1" key="1">
    <citation type="submission" date="2020-05" db="UniProtKB">
        <authorList>
            <consortium name="EnsemblMetazoa"/>
        </authorList>
    </citation>
    <scope>IDENTIFICATION</scope>
    <source>
        <strain evidence="1">Aabys</strain>
    </source>
</reference>
<dbReference type="EnsemblMetazoa" id="MDOA000227-RB">
    <property type="protein sequence ID" value="MDOA000227-PB"/>
    <property type="gene ID" value="MDOA000227"/>
</dbReference>
<evidence type="ECO:0008006" key="2">
    <source>
        <dbReference type="Google" id="ProtNLM"/>
    </source>
</evidence>
<sequence length="221" mass="25410">MDPLCPIFTPGVVLAKTLGHCDKDNVTSPLNILCFAFFQNIIKRRRAHSILSDDESSAFKDVEELQDINSSKERKRSTSPFGKTRRVRWTREEREAIESIFGDPTTLEKLPSFKQCANAVKHKCLNRRTPAQIKTWINNQQKSGKIPLNSFITCKIHKLSCLLGKYTNNYDFVICNSLKIIIVKHMLNFFLNTTLVRNSLMNTTLAMIETGWKPSNHLIFY</sequence>
<accession>A0A1I8M191</accession>
<dbReference type="OrthoDB" id="10066781at2759"/>
<proteinExistence type="predicted"/>
<dbReference type="VEuPathDB" id="VectorBase:MDOA000227"/>
<gene>
    <name evidence="1" type="primary">101901061</name>
</gene>
<dbReference type="AlphaFoldDB" id="A0A1I8M191"/>
<name>A0A1I8M191_MUSDO</name>
<protein>
    <recommendedName>
        <fullName evidence="2">Homeobox domain-containing protein</fullName>
    </recommendedName>
</protein>
<evidence type="ECO:0000313" key="1">
    <source>
        <dbReference type="EnsemblMetazoa" id="MDOA000227-PB"/>
    </source>
</evidence>
<organism evidence="1">
    <name type="scientific">Musca domestica</name>
    <name type="common">House fly</name>
    <dbReference type="NCBI Taxonomy" id="7370"/>
    <lineage>
        <taxon>Eukaryota</taxon>
        <taxon>Metazoa</taxon>
        <taxon>Ecdysozoa</taxon>
        <taxon>Arthropoda</taxon>
        <taxon>Hexapoda</taxon>
        <taxon>Insecta</taxon>
        <taxon>Pterygota</taxon>
        <taxon>Neoptera</taxon>
        <taxon>Endopterygota</taxon>
        <taxon>Diptera</taxon>
        <taxon>Brachycera</taxon>
        <taxon>Muscomorpha</taxon>
        <taxon>Muscoidea</taxon>
        <taxon>Muscidae</taxon>
        <taxon>Musca</taxon>
    </lineage>
</organism>
<dbReference type="VEuPathDB" id="VectorBase:MDOMA2_020612"/>